<evidence type="ECO:0000259" key="1">
    <source>
        <dbReference type="Pfam" id="PF12690"/>
    </source>
</evidence>
<dbReference type="OrthoDB" id="311964at2157"/>
<feature type="domain" description="Intracellular proteinase inhibitor BsuPI" evidence="1">
    <location>
        <begin position="17"/>
        <end position="104"/>
    </location>
</feature>
<dbReference type="RefSeq" id="WP_124196653.1">
    <property type="nucleotide sequence ID" value="NZ_REGA01000015.1"/>
</dbReference>
<keyword evidence="3" id="KW-1185">Reference proteome</keyword>
<reference evidence="2 3" key="1">
    <citation type="submission" date="2018-10" db="EMBL/GenBank/DDBJ databases">
        <title>Natrarchaeobius chitinivorans gen. nov., sp. nov., and Natrarchaeobius haloalkaliphilus sp. nov., alkaliphilic, chitin-utilizing haloarchaea from hypersaline alkaline lakes.</title>
        <authorList>
            <person name="Sorokin D.Y."/>
            <person name="Elcheninov A.G."/>
            <person name="Kostrikina N.A."/>
            <person name="Bale N.J."/>
            <person name="Sinninghe Damste J.S."/>
            <person name="Khijniak T.V."/>
            <person name="Kublanov I.V."/>
            <person name="Toshchakov S.V."/>
        </authorList>
    </citation>
    <scope>NUCLEOTIDE SEQUENCE [LARGE SCALE GENOMIC DNA]</scope>
    <source>
        <strain evidence="2 3">AArcht4T</strain>
    </source>
</reference>
<dbReference type="Proteomes" id="UP000282323">
    <property type="component" value="Unassembled WGS sequence"/>
</dbReference>
<dbReference type="Gene3D" id="2.60.40.2360">
    <property type="entry name" value="Intracellular proteinase inhibitor BsuPI"/>
    <property type="match status" value="1"/>
</dbReference>
<dbReference type="InterPro" id="IPR038144">
    <property type="entry name" value="IPI"/>
</dbReference>
<name>A0A3N6M8L8_NATCH</name>
<dbReference type="AlphaFoldDB" id="A0A3N6M8L8"/>
<protein>
    <recommendedName>
        <fullName evidence="1">Intracellular proteinase inhibitor BsuPI domain-containing protein</fullName>
    </recommendedName>
</protein>
<proteinExistence type="predicted"/>
<accession>A0A3N6M8L8</accession>
<dbReference type="InterPro" id="IPR020481">
    <property type="entry name" value="Intracell_prot_inh_BsuPI"/>
</dbReference>
<gene>
    <name evidence="2" type="ORF">EA473_16120</name>
</gene>
<dbReference type="Pfam" id="PF12690">
    <property type="entry name" value="BsuPI"/>
    <property type="match status" value="1"/>
</dbReference>
<comment type="caution">
    <text evidence="2">The sequence shown here is derived from an EMBL/GenBank/DDBJ whole genome shotgun (WGS) entry which is preliminary data.</text>
</comment>
<evidence type="ECO:0000313" key="3">
    <source>
        <dbReference type="Proteomes" id="UP000282323"/>
    </source>
</evidence>
<organism evidence="2 3">
    <name type="scientific">Natrarchaeobius chitinivorans</name>
    <dbReference type="NCBI Taxonomy" id="1679083"/>
    <lineage>
        <taxon>Archaea</taxon>
        <taxon>Methanobacteriati</taxon>
        <taxon>Methanobacteriota</taxon>
        <taxon>Stenosarchaea group</taxon>
        <taxon>Halobacteria</taxon>
        <taxon>Halobacteriales</taxon>
        <taxon>Natrialbaceae</taxon>
        <taxon>Natrarchaeobius</taxon>
    </lineage>
</organism>
<evidence type="ECO:0000313" key="2">
    <source>
        <dbReference type="EMBL" id="RQG92570.1"/>
    </source>
</evidence>
<sequence>MVLEGALDATVSVDGRGGQTVAFAFTVRNAGSEPIELQFSDTAKAEFVVQEEGREVWRFTDGRAFAQVIGSERLAPDETATYDEEWTDPEPGSYTVVAELRAQTEHCEARTDLTVPS</sequence>
<dbReference type="EMBL" id="REGA01000015">
    <property type="protein sequence ID" value="RQG92570.1"/>
    <property type="molecule type" value="Genomic_DNA"/>
</dbReference>